<feature type="domain" description="BRCT" evidence="9">
    <location>
        <begin position="408"/>
        <end position="519"/>
    </location>
</feature>
<feature type="domain" description="BRCT" evidence="9">
    <location>
        <begin position="334"/>
        <end position="386"/>
    </location>
</feature>
<dbReference type="GO" id="GO:0031436">
    <property type="term" value="C:BRCA1-BARD1 complex"/>
    <property type="evidence" value="ECO:0007669"/>
    <property type="project" value="TreeGrafter"/>
</dbReference>
<dbReference type="PANTHER" id="PTHR24171:SF8">
    <property type="entry name" value="BRCA1-ASSOCIATED RING DOMAIN PROTEIN 1"/>
    <property type="match status" value="1"/>
</dbReference>
<proteinExistence type="evidence at transcript level"/>
<dbReference type="Gene3D" id="1.25.40.20">
    <property type="entry name" value="Ankyrin repeat-containing domain"/>
    <property type="match status" value="1"/>
</dbReference>
<feature type="repeat" description="ANK" evidence="6">
    <location>
        <begin position="163"/>
        <end position="195"/>
    </location>
</feature>
<keyword evidence="4" id="KW-0862">Zinc</keyword>
<feature type="repeat" description="ANK" evidence="6">
    <location>
        <begin position="229"/>
        <end position="261"/>
    </location>
</feature>
<dbReference type="InterPro" id="IPR036770">
    <property type="entry name" value="Ankyrin_rpt-contain_sf"/>
</dbReference>
<evidence type="ECO:0000256" key="4">
    <source>
        <dbReference type="ARBA" id="ARBA00022833"/>
    </source>
</evidence>
<dbReference type="InterPro" id="IPR002110">
    <property type="entry name" value="Ankyrin_rpt"/>
</dbReference>
<evidence type="ECO:0000313" key="10">
    <source>
        <dbReference type="EMBL" id="CAB3225070.1"/>
    </source>
</evidence>
<dbReference type="SMART" id="SM00292">
    <property type="entry name" value="BRCT"/>
    <property type="match status" value="2"/>
</dbReference>
<dbReference type="GO" id="GO:0070531">
    <property type="term" value="C:BRCA1-A complex"/>
    <property type="evidence" value="ECO:0007669"/>
    <property type="project" value="TreeGrafter"/>
</dbReference>
<dbReference type="InterPro" id="IPR017907">
    <property type="entry name" value="Znf_RING_CS"/>
</dbReference>
<evidence type="ECO:0000256" key="6">
    <source>
        <dbReference type="PROSITE-ProRule" id="PRU00023"/>
    </source>
</evidence>
<feature type="domain" description="RING-type" evidence="8">
    <location>
        <begin position="23"/>
        <end position="58"/>
    </location>
</feature>
<evidence type="ECO:0000259" key="9">
    <source>
        <dbReference type="PROSITE" id="PS50172"/>
    </source>
</evidence>
<dbReference type="InterPro" id="IPR001357">
    <property type="entry name" value="BRCT_dom"/>
</dbReference>
<dbReference type="SUPFAM" id="SSF57850">
    <property type="entry name" value="RING/U-box"/>
    <property type="match status" value="1"/>
</dbReference>
<sequence length="519" mass="57331">MTESKVFPRTVKALEVVEDLLRCHACKTFTSEPVSLHNCDHMFCCSCIKHESKCPTCTIPLWVKDKTVSRKLQNVAKTCLKMKHHLDSLQKSTELVSIPQNTTVGTVSAEPQKPEKHKIVESDFSPAAKVSKNIKTLVTPKCSKNVMESTLRSVSKSCQKNKKGESNLHLAAINGKIQTLTELIKDGANVNAKDNAGWSPLHEACIHGFTDIVQKLLDSGAFIDIPGHRNDTPLMDAVANHNVETVKLLIQHGANVNLRNAEGKTAKSFAKSHEIIELLSSNQPLSNSVNTVVSAVALPDDATLSFSASIDDAKVSNFRKCMKFNMVKKDAISVTHFIAGVNESGRAKRTLKYLQAMACGAWILSEHWVDECITQGKWLDESSFQVKGSLEDAKVGGPLRSTTSRLRQVPRLFDGCHFYLHGKFSSSYPSKIQLGDLIKAADGMLLVRSPKPDSDCVQACTKVPYHAMPDTPMYFFTYYIVYDPLQTSSLRMVQQGKVCTVSVSWLLNCLSQFDLSDIL</sequence>
<evidence type="ECO:0000256" key="5">
    <source>
        <dbReference type="ARBA" id="ARBA00023043"/>
    </source>
</evidence>
<dbReference type="Pfam" id="PF00533">
    <property type="entry name" value="BRCT"/>
    <property type="match status" value="1"/>
</dbReference>
<dbReference type="InterPro" id="IPR013083">
    <property type="entry name" value="Znf_RING/FYVE/PHD"/>
</dbReference>
<dbReference type="CDD" id="cd17720">
    <property type="entry name" value="BRCT_Bard1_rpt2"/>
    <property type="match status" value="1"/>
</dbReference>
<feature type="repeat" description="ANK" evidence="6">
    <location>
        <begin position="196"/>
        <end position="228"/>
    </location>
</feature>
<dbReference type="Gene3D" id="3.40.50.10190">
    <property type="entry name" value="BRCT domain"/>
    <property type="match status" value="2"/>
</dbReference>
<dbReference type="InterPro" id="IPR001841">
    <property type="entry name" value="Znf_RING"/>
</dbReference>
<dbReference type="PROSITE" id="PS50297">
    <property type="entry name" value="ANK_REP_REGION"/>
    <property type="match status" value="3"/>
</dbReference>
<dbReference type="EMBL" id="LR783267">
    <property type="protein sequence ID" value="CAB3225070.1"/>
    <property type="molecule type" value="mRNA"/>
</dbReference>
<keyword evidence="5 6" id="KW-0040">ANK repeat</keyword>
<evidence type="ECO:0000256" key="2">
    <source>
        <dbReference type="ARBA" id="ARBA00022737"/>
    </source>
</evidence>
<dbReference type="SMART" id="SM00248">
    <property type="entry name" value="ANK"/>
    <property type="match status" value="3"/>
</dbReference>
<dbReference type="Gene3D" id="3.30.40.10">
    <property type="entry name" value="Zinc/RING finger domain, C3HC4 (zinc finger)"/>
    <property type="match status" value="1"/>
</dbReference>
<dbReference type="Pfam" id="PF16589">
    <property type="entry name" value="BRCT_2"/>
    <property type="match status" value="1"/>
</dbReference>
<keyword evidence="3 7" id="KW-0863">Zinc-finger</keyword>
<gene>
    <name evidence="10" type="primary">Bard1</name>
</gene>
<keyword evidence="2" id="KW-0677">Repeat</keyword>
<dbReference type="PRINTS" id="PR01415">
    <property type="entry name" value="ANKYRIN"/>
</dbReference>
<evidence type="ECO:0000256" key="1">
    <source>
        <dbReference type="ARBA" id="ARBA00022723"/>
    </source>
</evidence>
<organism evidence="10">
    <name type="scientific">Phallusia mammillata</name>
    <dbReference type="NCBI Taxonomy" id="59560"/>
    <lineage>
        <taxon>Eukaryota</taxon>
        <taxon>Metazoa</taxon>
        <taxon>Chordata</taxon>
        <taxon>Tunicata</taxon>
        <taxon>Ascidiacea</taxon>
        <taxon>Phlebobranchia</taxon>
        <taxon>Ascidiidae</taxon>
        <taxon>Phallusia</taxon>
    </lineage>
</organism>
<dbReference type="Pfam" id="PF14835">
    <property type="entry name" value="zf-RING_6"/>
    <property type="match status" value="1"/>
</dbReference>
<dbReference type="GO" id="GO:0008270">
    <property type="term" value="F:zinc ion binding"/>
    <property type="evidence" value="ECO:0007669"/>
    <property type="project" value="UniProtKB-KW"/>
</dbReference>
<accession>A0A6F9D7M0</accession>
<evidence type="ECO:0000259" key="8">
    <source>
        <dbReference type="PROSITE" id="PS50089"/>
    </source>
</evidence>
<dbReference type="GO" id="GO:0004842">
    <property type="term" value="F:ubiquitin-protein transferase activity"/>
    <property type="evidence" value="ECO:0007669"/>
    <property type="project" value="TreeGrafter"/>
</dbReference>
<protein>
    <submittedName>
        <fullName evidence="10">BRCA1-associated RING domain protein 1-like</fullName>
    </submittedName>
</protein>
<dbReference type="PANTHER" id="PTHR24171">
    <property type="entry name" value="ANKYRIN REPEAT DOMAIN-CONTAINING PROTEIN 39-RELATED"/>
    <property type="match status" value="1"/>
</dbReference>
<dbReference type="PROSITE" id="PS50089">
    <property type="entry name" value="ZF_RING_2"/>
    <property type="match status" value="1"/>
</dbReference>
<dbReference type="PROSITE" id="PS50172">
    <property type="entry name" value="BRCT"/>
    <property type="match status" value="2"/>
</dbReference>
<dbReference type="PROSITE" id="PS00518">
    <property type="entry name" value="ZF_RING_1"/>
    <property type="match status" value="1"/>
</dbReference>
<dbReference type="PROSITE" id="PS50088">
    <property type="entry name" value="ANK_REPEAT"/>
    <property type="match status" value="3"/>
</dbReference>
<dbReference type="InterPro" id="IPR036420">
    <property type="entry name" value="BRCT_dom_sf"/>
</dbReference>
<dbReference type="AlphaFoldDB" id="A0A6F9D7M0"/>
<reference evidence="10" key="1">
    <citation type="submission" date="2020-04" db="EMBL/GenBank/DDBJ databases">
        <authorList>
            <person name="Neveu A P."/>
        </authorList>
    </citation>
    <scope>NUCLEOTIDE SEQUENCE</scope>
    <source>
        <tissue evidence="10">Whole embryo</tissue>
    </source>
</reference>
<dbReference type="GO" id="GO:0085020">
    <property type="term" value="P:protein K6-linked ubiquitination"/>
    <property type="evidence" value="ECO:0007669"/>
    <property type="project" value="TreeGrafter"/>
</dbReference>
<keyword evidence="1" id="KW-0479">Metal-binding</keyword>
<dbReference type="Pfam" id="PF12796">
    <property type="entry name" value="Ank_2"/>
    <property type="match status" value="1"/>
</dbReference>
<dbReference type="InterPro" id="IPR039503">
    <property type="entry name" value="BARD1_Znf-RING"/>
</dbReference>
<evidence type="ECO:0000256" key="7">
    <source>
        <dbReference type="PROSITE-ProRule" id="PRU00175"/>
    </source>
</evidence>
<dbReference type="SUPFAM" id="SSF52113">
    <property type="entry name" value="BRCT domain"/>
    <property type="match status" value="2"/>
</dbReference>
<dbReference type="Pfam" id="PF00023">
    <property type="entry name" value="Ank"/>
    <property type="match status" value="1"/>
</dbReference>
<name>A0A6F9D7M0_9ASCI</name>
<dbReference type="SUPFAM" id="SSF48403">
    <property type="entry name" value="Ankyrin repeat"/>
    <property type="match status" value="1"/>
</dbReference>
<evidence type="ECO:0000256" key="3">
    <source>
        <dbReference type="ARBA" id="ARBA00022771"/>
    </source>
</evidence>